<feature type="compositionally biased region" description="Basic residues" evidence="1">
    <location>
        <begin position="42"/>
        <end position="59"/>
    </location>
</feature>
<organism evidence="2 3">
    <name type="scientific">Emiliania huxleyi (strain CCMP1516)</name>
    <dbReference type="NCBI Taxonomy" id="280463"/>
    <lineage>
        <taxon>Eukaryota</taxon>
        <taxon>Haptista</taxon>
        <taxon>Haptophyta</taxon>
        <taxon>Prymnesiophyceae</taxon>
        <taxon>Isochrysidales</taxon>
        <taxon>Noelaerhabdaceae</taxon>
        <taxon>Emiliania</taxon>
    </lineage>
</organism>
<feature type="compositionally biased region" description="Low complexity" evidence="1">
    <location>
        <begin position="230"/>
        <end position="246"/>
    </location>
</feature>
<proteinExistence type="predicted"/>
<name>A0A0D3IZ26_EMIH1</name>
<feature type="region of interest" description="Disordered" evidence="1">
    <location>
        <begin position="75"/>
        <end position="187"/>
    </location>
</feature>
<reference evidence="2" key="2">
    <citation type="submission" date="2024-10" db="UniProtKB">
        <authorList>
            <consortium name="EnsemblProtists"/>
        </authorList>
    </citation>
    <scope>IDENTIFICATION</scope>
</reference>
<feature type="compositionally biased region" description="Basic residues" evidence="1">
    <location>
        <begin position="116"/>
        <end position="139"/>
    </location>
</feature>
<keyword evidence="3" id="KW-1185">Reference proteome</keyword>
<accession>A0A0D3IZ26</accession>
<feature type="compositionally biased region" description="Low complexity" evidence="1">
    <location>
        <begin position="178"/>
        <end position="187"/>
    </location>
</feature>
<feature type="compositionally biased region" description="Gly residues" evidence="1">
    <location>
        <begin position="82"/>
        <end position="93"/>
    </location>
</feature>
<dbReference type="AlphaFoldDB" id="A0A0D3IZ26"/>
<dbReference type="KEGG" id="ehx:EMIHUDRAFT_425014"/>
<dbReference type="Proteomes" id="UP000013827">
    <property type="component" value="Unassembled WGS sequence"/>
</dbReference>
<reference evidence="3" key="1">
    <citation type="journal article" date="2013" name="Nature">
        <title>Pan genome of the phytoplankton Emiliania underpins its global distribution.</title>
        <authorList>
            <person name="Read B.A."/>
            <person name="Kegel J."/>
            <person name="Klute M.J."/>
            <person name="Kuo A."/>
            <person name="Lefebvre S.C."/>
            <person name="Maumus F."/>
            <person name="Mayer C."/>
            <person name="Miller J."/>
            <person name="Monier A."/>
            <person name="Salamov A."/>
            <person name="Young J."/>
            <person name="Aguilar M."/>
            <person name="Claverie J.M."/>
            <person name="Frickenhaus S."/>
            <person name="Gonzalez K."/>
            <person name="Herman E.K."/>
            <person name="Lin Y.C."/>
            <person name="Napier J."/>
            <person name="Ogata H."/>
            <person name="Sarno A.F."/>
            <person name="Shmutz J."/>
            <person name="Schroeder D."/>
            <person name="de Vargas C."/>
            <person name="Verret F."/>
            <person name="von Dassow P."/>
            <person name="Valentin K."/>
            <person name="Van de Peer Y."/>
            <person name="Wheeler G."/>
            <person name="Dacks J.B."/>
            <person name="Delwiche C.F."/>
            <person name="Dyhrman S.T."/>
            <person name="Glockner G."/>
            <person name="John U."/>
            <person name="Richards T."/>
            <person name="Worden A.Z."/>
            <person name="Zhang X."/>
            <person name="Grigoriev I.V."/>
            <person name="Allen A.E."/>
            <person name="Bidle K."/>
            <person name="Borodovsky M."/>
            <person name="Bowler C."/>
            <person name="Brownlee C."/>
            <person name="Cock J.M."/>
            <person name="Elias M."/>
            <person name="Gladyshev V.N."/>
            <person name="Groth M."/>
            <person name="Guda C."/>
            <person name="Hadaegh A."/>
            <person name="Iglesias-Rodriguez M.D."/>
            <person name="Jenkins J."/>
            <person name="Jones B.M."/>
            <person name="Lawson T."/>
            <person name="Leese F."/>
            <person name="Lindquist E."/>
            <person name="Lobanov A."/>
            <person name="Lomsadze A."/>
            <person name="Malik S.B."/>
            <person name="Marsh M.E."/>
            <person name="Mackinder L."/>
            <person name="Mock T."/>
            <person name="Mueller-Roeber B."/>
            <person name="Pagarete A."/>
            <person name="Parker M."/>
            <person name="Probert I."/>
            <person name="Quesneville H."/>
            <person name="Raines C."/>
            <person name="Rensing S.A."/>
            <person name="Riano-Pachon D.M."/>
            <person name="Richier S."/>
            <person name="Rokitta S."/>
            <person name="Shiraiwa Y."/>
            <person name="Soanes D.M."/>
            <person name="van der Giezen M."/>
            <person name="Wahlund T.M."/>
            <person name="Williams B."/>
            <person name="Wilson W."/>
            <person name="Wolfe G."/>
            <person name="Wurch L.L."/>
        </authorList>
    </citation>
    <scope>NUCLEOTIDE SEQUENCE</scope>
</reference>
<feature type="region of interest" description="Disordered" evidence="1">
    <location>
        <begin position="42"/>
        <end position="61"/>
    </location>
</feature>
<sequence>MHGRHRRLAAGRALHAGAAGALRRRACQGGELRVPGAAHLRRPALGRRRAQPNRRRASRLGRVWPRVAPPAPFPLPSPVRGILGGGGGGGGGRRTARVRRADRAPPGLPRAGAGRRGGRRGRRGRRRGWRRRRRRRLGRVSRVGFSHGGRARAHAGRVRSDVAAPPRLVPRGGGGGRVRAAGAAPPAGAAPRCRAPLGVARQPAVGAGAAGAAHLARRRRARAARRQAEAARGVPRRPAAPRGCGRPARRRAAGGGDLCGLESLTT</sequence>
<dbReference type="PaxDb" id="2903-EOD16511"/>
<dbReference type="GeneID" id="17262660"/>
<evidence type="ECO:0000313" key="3">
    <source>
        <dbReference type="Proteomes" id="UP000013827"/>
    </source>
</evidence>
<dbReference type="HOGENOM" id="CLU_1047441_0_0_1"/>
<feature type="region of interest" description="Disordered" evidence="1">
    <location>
        <begin position="221"/>
        <end position="266"/>
    </location>
</feature>
<evidence type="ECO:0000313" key="2">
    <source>
        <dbReference type="EnsemblProtists" id="EOD16511"/>
    </source>
</evidence>
<evidence type="ECO:0000256" key="1">
    <source>
        <dbReference type="SAM" id="MobiDB-lite"/>
    </source>
</evidence>
<dbReference type="RefSeq" id="XP_005768940.1">
    <property type="nucleotide sequence ID" value="XM_005768883.1"/>
</dbReference>
<protein>
    <submittedName>
        <fullName evidence="2">Uncharacterized protein</fullName>
    </submittedName>
</protein>
<dbReference type="EnsemblProtists" id="EOD16511">
    <property type="protein sequence ID" value="EOD16511"/>
    <property type="gene ID" value="EMIHUDRAFT_425014"/>
</dbReference>